<reference evidence="1" key="1">
    <citation type="journal article" date="2014" name="Front. Microbiol.">
        <title>High frequency of phylogenetically diverse reductive dehalogenase-homologous genes in deep subseafloor sedimentary metagenomes.</title>
        <authorList>
            <person name="Kawai M."/>
            <person name="Futagami T."/>
            <person name="Toyoda A."/>
            <person name="Takaki Y."/>
            <person name="Nishi S."/>
            <person name="Hori S."/>
            <person name="Arai W."/>
            <person name="Tsubouchi T."/>
            <person name="Morono Y."/>
            <person name="Uchiyama I."/>
            <person name="Ito T."/>
            <person name="Fujiyama A."/>
            <person name="Inagaki F."/>
            <person name="Takami H."/>
        </authorList>
    </citation>
    <scope>NUCLEOTIDE SEQUENCE</scope>
    <source>
        <strain evidence="1">Expedition CK06-06</strain>
    </source>
</reference>
<dbReference type="AlphaFoldDB" id="X1RAI0"/>
<gene>
    <name evidence="1" type="ORF">S12H4_00884</name>
</gene>
<evidence type="ECO:0000313" key="1">
    <source>
        <dbReference type="EMBL" id="GAI60160.1"/>
    </source>
</evidence>
<organism evidence="1">
    <name type="scientific">marine sediment metagenome</name>
    <dbReference type="NCBI Taxonomy" id="412755"/>
    <lineage>
        <taxon>unclassified sequences</taxon>
        <taxon>metagenomes</taxon>
        <taxon>ecological metagenomes</taxon>
    </lineage>
</organism>
<comment type="caution">
    <text evidence="1">The sequence shown here is derived from an EMBL/GenBank/DDBJ whole genome shotgun (WGS) entry which is preliminary data.</text>
</comment>
<protein>
    <submittedName>
        <fullName evidence="1">Uncharacterized protein</fullName>
    </submittedName>
</protein>
<dbReference type="EMBL" id="BARW01000141">
    <property type="protein sequence ID" value="GAI60160.1"/>
    <property type="molecule type" value="Genomic_DNA"/>
</dbReference>
<proteinExistence type="predicted"/>
<sequence>MPSINVRGLLPAIERVEAEEVAALPPPSAEQVDRIVKLRTRGLAKVYICLRNSDDSYAWIQMAISE</sequence>
<accession>X1RAI0</accession>
<name>X1RAI0_9ZZZZ</name>